<keyword evidence="2" id="KW-0479">Metal-binding</keyword>
<dbReference type="Gene3D" id="2.102.10.10">
    <property type="entry name" value="Rieske [2Fe-2S] iron-sulphur domain"/>
    <property type="match status" value="1"/>
</dbReference>
<dbReference type="PROSITE" id="PS51296">
    <property type="entry name" value="RIESKE"/>
    <property type="match status" value="1"/>
</dbReference>
<evidence type="ECO:0000256" key="4">
    <source>
        <dbReference type="ARBA" id="ARBA00023014"/>
    </source>
</evidence>
<evidence type="ECO:0000313" key="8">
    <source>
        <dbReference type="Proteomes" id="UP001621418"/>
    </source>
</evidence>
<evidence type="ECO:0000313" key="7">
    <source>
        <dbReference type="EMBL" id="WTY34379.1"/>
    </source>
</evidence>
<evidence type="ECO:0000256" key="1">
    <source>
        <dbReference type="ARBA" id="ARBA00022714"/>
    </source>
</evidence>
<accession>A0ABZ1N3H1</accession>
<dbReference type="CDD" id="cd03467">
    <property type="entry name" value="Rieske"/>
    <property type="match status" value="1"/>
</dbReference>
<dbReference type="Proteomes" id="UP001621418">
    <property type="component" value="Chromosome"/>
</dbReference>
<evidence type="ECO:0000259" key="6">
    <source>
        <dbReference type="PROSITE" id="PS51296"/>
    </source>
</evidence>
<proteinExistence type="predicted"/>
<dbReference type="EMBL" id="CP109527">
    <property type="protein sequence ID" value="WTY34379.1"/>
    <property type="molecule type" value="Genomic_DNA"/>
</dbReference>
<dbReference type="PANTHER" id="PTHR21496:SF23">
    <property type="entry name" value="3-PHENYLPROPIONATE_CINNAMIC ACID DIOXYGENASE FERREDOXIN SUBUNIT"/>
    <property type="match status" value="1"/>
</dbReference>
<feature type="region of interest" description="Disordered" evidence="5">
    <location>
        <begin position="147"/>
        <end position="168"/>
    </location>
</feature>
<dbReference type="InterPro" id="IPR017941">
    <property type="entry name" value="Rieske_2Fe-2S"/>
</dbReference>
<dbReference type="InterPro" id="IPR036922">
    <property type="entry name" value="Rieske_2Fe-2S_sf"/>
</dbReference>
<gene>
    <name evidence="7" type="ORF">OG308_24070</name>
</gene>
<dbReference type="SUPFAM" id="SSF50022">
    <property type="entry name" value="ISP domain"/>
    <property type="match status" value="1"/>
</dbReference>
<reference evidence="7 8" key="1">
    <citation type="submission" date="2022-10" db="EMBL/GenBank/DDBJ databases">
        <title>The complete genomes of actinobacterial strains from the NBC collection.</title>
        <authorList>
            <person name="Joergensen T.S."/>
            <person name="Alvarez Arevalo M."/>
            <person name="Sterndorff E.B."/>
            <person name="Faurdal D."/>
            <person name="Vuksanovic O."/>
            <person name="Mourched A.-S."/>
            <person name="Charusanti P."/>
            <person name="Shaw S."/>
            <person name="Blin K."/>
            <person name="Weber T."/>
        </authorList>
    </citation>
    <scope>NUCLEOTIDE SEQUENCE [LARGE SCALE GENOMIC DNA]</scope>
    <source>
        <strain evidence="7 8">NBC_01413</strain>
    </source>
</reference>
<keyword evidence="1" id="KW-0001">2Fe-2S</keyword>
<keyword evidence="4" id="KW-0411">Iron-sulfur</keyword>
<feature type="domain" description="Rieske" evidence="6">
    <location>
        <begin position="4"/>
        <end position="116"/>
    </location>
</feature>
<keyword evidence="3" id="KW-0408">Iron</keyword>
<protein>
    <submittedName>
        <fullName evidence="7">Rieske (2Fe-2S) protein</fullName>
    </submittedName>
</protein>
<dbReference type="RefSeq" id="WP_405146701.1">
    <property type="nucleotide sequence ID" value="NZ_CP109527.1"/>
</dbReference>
<organism evidence="7 8">
    <name type="scientific">Nocardia salmonicida</name>
    <dbReference type="NCBI Taxonomy" id="53431"/>
    <lineage>
        <taxon>Bacteria</taxon>
        <taxon>Bacillati</taxon>
        <taxon>Actinomycetota</taxon>
        <taxon>Actinomycetes</taxon>
        <taxon>Mycobacteriales</taxon>
        <taxon>Nocardiaceae</taxon>
        <taxon>Nocardia</taxon>
    </lineage>
</organism>
<dbReference type="PANTHER" id="PTHR21496">
    <property type="entry name" value="FERREDOXIN-RELATED"/>
    <property type="match status" value="1"/>
</dbReference>
<sequence length="168" mass="18479">MTKYVVASVAEIPPNERKIVELDGRRVGVFNIDGEFFALLDHCPHAGAPLCSYGSVFGVPSAEVPGGPIEYERGRSLRCPWHQWEFDIRTGQSWYDPRNARVRKYDVEVVPGSPDAVADPDGGLQKGPYVMEDYAVSVEGDVVVVDTSRRRQGARRQSVTTPAEGESA</sequence>
<evidence type="ECO:0000256" key="5">
    <source>
        <dbReference type="SAM" id="MobiDB-lite"/>
    </source>
</evidence>
<evidence type="ECO:0000256" key="3">
    <source>
        <dbReference type="ARBA" id="ARBA00023004"/>
    </source>
</evidence>
<evidence type="ECO:0000256" key="2">
    <source>
        <dbReference type="ARBA" id="ARBA00022723"/>
    </source>
</evidence>
<dbReference type="Pfam" id="PF00355">
    <property type="entry name" value="Rieske"/>
    <property type="match status" value="1"/>
</dbReference>
<keyword evidence="8" id="KW-1185">Reference proteome</keyword>
<name>A0ABZ1N3H1_9NOCA</name>